<evidence type="ECO:0000256" key="1">
    <source>
        <dbReference type="ARBA" id="ARBA00004141"/>
    </source>
</evidence>
<dbReference type="EMBL" id="BFAA01005649">
    <property type="protein sequence ID" value="GCB66272.1"/>
    <property type="molecule type" value="Genomic_DNA"/>
</dbReference>
<evidence type="ECO:0000256" key="3">
    <source>
        <dbReference type="ARBA" id="ARBA00022692"/>
    </source>
</evidence>
<keyword evidence="8" id="KW-0407">Ion channel</keyword>
<dbReference type="GO" id="GO:0015269">
    <property type="term" value="F:calcium-activated potassium channel activity"/>
    <property type="evidence" value="ECO:0007669"/>
    <property type="project" value="InterPro"/>
</dbReference>
<feature type="transmembrane region" description="Helical" evidence="9">
    <location>
        <begin position="230"/>
        <end position="249"/>
    </location>
</feature>
<evidence type="ECO:0000256" key="4">
    <source>
        <dbReference type="ARBA" id="ARBA00022989"/>
    </source>
</evidence>
<keyword evidence="7" id="KW-0325">Glycoprotein</keyword>
<evidence type="ECO:0000256" key="7">
    <source>
        <dbReference type="ARBA" id="ARBA00023180"/>
    </source>
</evidence>
<accession>A0A401NZE0</accession>
<evidence type="ECO:0000313" key="10">
    <source>
        <dbReference type="EMBL" id="GCB66272.1"/>
    </source>
</evidence>
<keyword evidence="6 9" id="KW-0472">Membrane</keyword>
<feature type="transmembrane region" description="Helical" evidence="9">
    <location>
        <begin position="66"/>
        <end position="90"/>
    </location>
</feature>
<evidence type="ECO:0000256" key="6">
    <source>
        <dbReference type="ARBA" id="ARBA00023136"/>
    </source>
</evidence>
<protein>
    <submittedName>
        <fullName evidence="10">Uncharacterized protein</fullName>
    </submittedName>
</protein>
<dbReference type="PANTHER" id="PTHR10258">
    <property type="entry name" value="CALCIUM-ACTIVATED POTASSIUM CHANNEL SUBUNIT BETA"/>
    <property type="match status" value="1"/>
</dbReference>
<dbReference type="InterPro" id="IPR003930">
    <property type="entry name" value="K_chnl_Ca-activ_BK_bsu"/>
</dbReference>
<sequence length="428" mass="48948">MFVTSLQFPSTVCQDNSNGEEAKSAWKPSTVYGRSRTEKAERRAQRRSNMSAMHLRREEMADKLKYPLVLLAPIILILTLLLILFGIYILKPFHRVLNFTGGTCTALGIWQEPQGSCGSGRDVFFPCVQIKVTVHLSDGSKRMAVIMENEQALVNCQQCSFTFGRHGVFADRLVDCHGWREDYSRPACVIKYLDHFGQMNTTFPCFYNPTKPQEVIREKQLTWGMAVNSLLWPLLSLFGYGAAGGFVLFDYSERRKLNAILENQAVKTKREKEPVKRRRRGSKIACRHGNHFSSYPTMINGSLSCTCLDHVYEDHQTTSTPRVEASWTHPSAVLWTEQDLLNLEHLDLAVAEYSQSRPPSTYSNVYVTQDGEILVDSETEWNTLHGNMEFGMSEQDIDYYFASISRRHSFRQNILPFHPFVIMGETRV</sequence>
<dbReference type="OMA" id="ACRHGNH"/>
<dbReference type="AlphaFoldDB" id="A0A401NZE0"/>
<keyword evidence="4 9" id="KW-1133">Transmembrane helix</keyword>
<dbReference type="GO" id="GO:0015459">
    <property type="term" value="F:potassium channel regulator activity"/>
    <property type="evidence" value="ECO:0007669"/>
    <property type="project" value="TreeGrafter"/>
</dbReference>
<dbReference type="PANTHER" id="PTHR10258:SF12">
    <property type="match status" value="1"/>
</dbReference>
<proteinExistence type="predicted"/>
<keyword evidence="11" id="KW-1185">Reference proteome</keyword>
<keyword evidence="3 9" id="KW-0812">Transmembrane</keyword>
<comment type="subcellular location">
    <subcellularLocation>
        <location evidence="1">Membrane</location>
        <topology evidence="1">Multi-pass membrane protein</topology>
    </subcellularLocation>
</comment>
<keyword evidence="2" id="KW-0813">Transport</keyword>
<evidence type="ECO:0000256" key="8">
    <source>
        <dbReference type="ARBA" id="ARBA00023303"/>
    </source>
</evidence>
<gene>
    <name evidence="10" type="ORF">scyTo_0011982</name>
</gene>
<evidence type="ECO:0000256" key="9">
    <source>
        <dbReference type="SAM" id="Phobius"/>
    </source>
</evidence>
<organism evidence="10 11">
    <name type="scientific">Scyliorhinus torazame</name>
    <name type="common">Cloudy catshark</name>
    <name type="synonym">Catulus torazame</name>
    <dbReference type="NCBI Taxonomy" id="75743"/>
    <lineage>
        <taxon>Eukaryota</taxon>
        <taxon>Metazoa</taxon>
        <taxon>Chordata</taxon>
        <taxon>Craniata</taxon>
        <taxon>Vertebrata</taxon>
        <taxon>Chondrichthyes</taxon>
        <taxon>Elasmobranchii</taxon>
        <taxon>Galeomorphii</taxon>
        <taxon>Galeoidea</taxon>
        <taxon>Carcharhiniformes</taxon>
        <taxon>Scyliorhinidae</taxon>
        <taxon>Scyliorhinus</taxon>
    </lineage>
</organism>
<dbReference type="Pfam" id="PF03185">
    <property type="entry name" value="CaKB"/>
    <property type="match status" value="1"/>
</dbReference>
<dbReference type="OrthoDB" id="5970708at2759"/>
<comment type="caution">
    <text evidence="10">The sequence shown here is derived from an EMBL/GenBank/DDBJ whole genome shotgun (WGS) entry which is preliminary data.</text>
</comment>
<dbReference type="GO" id="GO:0008076">
    <property type="term" value="C:voltage-gated potassium channel complex"/>
    <property type="evidence" value="ECO:0007669"/>
    <property type="project" value="TreeGrafter"/>
</dbReference>
<dbReference type="GO" id="GO:0005513">
    <property type="term" value="P:detection of calcium ion"/>
    <property type="evidence" value="ECO:0007669"/>
    <property type="project" value="TreeGrafter"/>
</dbReference>
<evidence type="ECO:0000256" key="5">
    <source>
        <dbReference type="ARBA" id="ARBA00023065"/>
    </source>
</evidence>
<reference evidence="10 11" key="1">
    <citation type="journal article" date="2018" name="Nat. Ecol. Evol.">
        <title>Shark genomes provide insights into elasmobranch evolution and the origin of vertebrates.</title>
        <authorList>
            <person name="Hara Y"/>
            <person name="Yamaguchi K"/>
            <person name="Onimaru K"/>
            <person name="Kadota M"/>
            <person name="Koyanagi M"/>
            <person name="Keeley SD"/>
            <person name="Tatsumi K"/>
            <person name="Tanaka K"/>
            <person name="Motone F"/>
            <person name="Kageyama Y"/>
            <person name="Nozu R"/>
            <person name="Adachi N"/>
            <person name="Nishimura O"/>
            <person name="Nakagawa R"/>
            <person name="Tanegashima C"/>
            <person name="Kiyatake I"/>
            <person name="Matsumoto R"/>
            <person name="Murakumo K"/>
            <person name="Nishida K"/>
            <person name="Terakita A"/>
            <person name="Kuratani S"/>
            <person name="Sato K"/>
            <person name="Hyodo S Kuraku.S."/>
        </authorList>
    </citation>
    <scope>NUCLEOTIDE SEQUENCE [LARGE SCALE GENOMIC DNA]</scope>
</reference>
<evidence type="ECO:0000313" key="11">
    <source>
        <dbReference type="Proteomes" id="UP000288216"/>
    </source>
</evidence>
<dbReference type="Proteomes" id="UP000288216">
    <property type="component" value="Unassembled WGS sequence"/>
</dbReference>
<evidence type="ECO:0000256" key="2">
    <source>
        <dbReference type="ARBA" id="ARBA00022448"/>
    </source>
</evidence>
<keyword evidence="5" id="KW-0406">Ion transport</keyword>
<name>A0A401NZE0_SCYTO</name>